<accession>A0A401V3B5</accession>
<evidence type="ECO:0000313" key="2">
    <source>
        <dbReference type="EMBL" id="GCD21395.1"/>
    </source>
</evidence>
<comment type="caution">
    <text evidence="2">The sequence shown here is derived from an EMBL/GenBank/DDBJ whole genome shotgun (WGS) entry which is preliminary data.</text>
</comment>
<gene>
    <name evidence="2" type="ORF">CTKZ_29570</name>
</gene>
<sequence>MPEAPVRVVLSAPVDEGNAGPSGSWQDARVVLSEDANREGVDVKFAMGSDVLSTLTKKTSSSNEDLGALVRQLAAAAEPLQGKFNGAGRAAFDKFKGETDRIAVDLNGALASVLQGIGGMDRSFGEGDLQMADETQAAQGGSAFDAARFGSAKG</sequence>
<organism evidence="2 3">
    <name type="scientific">Cellulomonas algicola</name>
    <dbReference type="NCBI Taxonomy" id="2071633"/>
    <lineage>
        <taxon>Bacteria</taxon>
        <taxon>Bacillati</taxon>
        <taxon>Actinomycetota</taxon>
        <taxon>Actinomycetes</taxon>
        <taxon>Micrococcales</taxon>
        <taxon>Cellulomonadaceae</taxon>
        <taxon>Cellulomonas</taxon>
    </lineage>
</organism>
<keyword evidence="3" id="KW-1185">Reference proteome</keyword>
<protein>
    <submittedName>
        <fullName evidence="2">Uncharacterized protein</fullName>
    </submittedName>
</protein>
<reference evidence="2 3" key="1">
    <citation type="submission" date="2018-11" db="EMBL/GenBank/DDBJ databases">
        <title>Draft genome sequence of Cellulomonas takizawaensis strain TKZ-21.</title>
        <authorList>
            <person name="Yamamura H."/>
            <person name="Hayashi T."/>
            <person name="Hamada M."/>
            <person name="Serisawa Y."/>
            <person name="Matsuyama K."/>
            <person name="Nakagawa Y."/>
            <person name="Otoguro M."/>
            <person name="Yanagida F."/>
            <person name="Hayakawa M."/>
        </authorList>
    </citation>
    <scope>NUCLEOTIDE SEQUENCE [LARGE SCALE GENOMIC DNA]</scope>
    <source>
        <strain evidence="2 3">TKZ-21</strain>
    </source>
</reference>
<evidence type="ECO:0000256" key="1">
    <source>
        <dbReference type="SAM" id="MobiDB-lite"/>
    </source>
</evidence>
<dbReference type="Proteomes" id="UP000288246">
    <property type="component" value="Unassembled WGS sequence"/>
</dbReference>
<dbReference type="AlphaFoldDB" id="A0A401V3B5"/>
<dbReference type="SUPFAM" id="SSF140453">
    <property type="entry name" value="EsxAB dimer-like"/>
    <property type="match status" value="1"/>
</dbReference>
<dbReference type="InterPro" id="IPR036689">
    <property type="entry name" value="ESAT-6-like_sf"/>
</dbReference>
<feature type="region of interest" description="Disordered" evidence="1">
    <location>
        <begin position="135"/>
        <end position="154"/>
    </location>
</feature>
<name>A0A401V3B5_9CELL</name>
<dbReference type="EMBL" id="BHYL01000276">
    <property type="protein sequence ID" value="GCD21395.1"/>
    <property type="molecule type" value="Genomic_DNA"/>
</dbReference>
<evidence type="ECO:0000313" key="3">
    <source>
        <dbReference type="Proteomes" id="UP000288246"/>
    </source>
</evidence>
<dbReference type="Gene3D" id="1.10.287.1060">
    <property type="entry name" value="ESAT-6-like"/>
    <property type="match status" value="1"/>
</dbReference>
<proteinExistence type="predicted"/>